<dbReference type="WBParaSite" id="SVE_1330400.1">
    <property type="protein sequence ID" value="SVE_1330400.1"/>
    <property type="gene ID" value="SVE_1330400"/>
</dbReference>
<dbReference type="InterPro" id="IPR036397">
    <property type="entry name" value="RNaseH_sf"/>
</dbReference>
<sequence length="344" mass="39188">MSVTCKQKKITQFCNSAVLEKARMPASLTPLNEWIPHENTFSFQSKDALCLQLKSFLRDELKNVEKLPHYLRTRLAEIGFENGLICVNSCSLVSQELAARLCFLIHEHDHKAETALYNTVINLVYTNGLSKIASSTVQNCQSSTFPRERGHFDCGYFNSKCFIVLIDFYSGYTFRRFLKDKSLEQLISFFDSVMVDQLPFKIIVSDNEPSLCSQGLSEYLKSTGTFYWGESYERLNSPVYCPTANGLAEKIVGIVKTKFKHLTSKAIPFSKLMSYALCEINHQFRRSGDTPAAKFYGMTGHFKVYKESLGLPEPTDPTPIYFKKSRKEQEFMLGTLVAKLGHRI</sequence>
<dbReference type="GO" id="GO:0003676">
    <property type="term" value="F:nucleic acid binding"/>
    <property type="evidence" value="ECO:0007669"/>
    <property type="project" value="InterPro"/>
</dbReference>
<dbReference type="GO" id="GO:0015074">
    <property type="term" value="P:DNA integration"/>
    <property type="evidence" value="ECO:0007669"/>
    <property type="project" value="InterPro"/>
</dbReference>
<dbReference type="STRING" id="75913.A0A0K0FSB1"/>
<feature type="domain" description="Integrase catalytic" evidence="1">
    <location>
        <begin position="142"/>
        <end position="299"/>
    </location>
</feature>
<protein>
    <submittedName>
        <fullName evidence="3">Integrase catalytic domain-containing protein</fullName>
    </submittedName>
</protein>
<dbReference type="Proteomes" id="UP000035680">
    <property type="component" value="Unassembled WGS sequence"/>
</dbReference>
<dbReference type="Gene3D" id="3.30.420.10">
    <property type="entry name" value="Ribonuclease H-like superfamily/Ribonuclease H"/>
    <property type="match status" value="1"/>
</dbReference>
<reference evidence="2" key="1">
    <citation type="submission" date="2014-07" db="EMBL/GenBank/DDBJ databases">
        <authorList>
            <person name="Martin A.A"/>
            <person name="De Silva N."/>
        </authorList>
    </citation>
    <scope>NUCLEOTIDE SEQUENCE</scope>
</reference>
<dbReference type="InterPro" id="IPR012337">
    <property type="entry name" value="RNaseH-like_sf"/>
</dbReference>
<reference evidence="3" key="2">
    <citation type="submission" date="2015-08" db="UniProtKB">
        <authorList>
            <consortium name="WormBaseParasite"/>
        </authorList>
    </citation>
    <scope>IDENTIFICATION</scope>
</reference>
<organism evidence="2 3">
    <name type="scientific">Strongyloides venezuelensis</name>
    <name type="common">Threadworm</name>
    <dbReference type="NCBI Taxonomy" id="75913"/>
    <lineage>
        <taxon>Eukaryota</taxon>
        <taxon>Metazoa</taxon>
        <taxon>Ecdysozoa</taxon>
        <taxon>Nematoda</taxon>
        <taxon>Chromadorea</taxon>
        <taxon>Rhabditida</taxon>
        <taxon>Tylenchina</taxon>
        <taxon>Panagrolaimomorpha</taxon>
        <taxon>Strongyloidoidea</taxon>
        <taxon>Strongyloididae</taxon>
        <taxon>Strongyloides</taxon>
    </lineage>
</organism>
<accession>A0A0K0FSB1</accession>
<evidence type="ECO:0000313" key="2">
    <source>
        <dbReference type="Proteomes" id="UP000035680"/>
    </source>
</evidence>
<keyword evidence="2" id="KW-1185">Reference proteome</keyword>
<evidence type="ECO:0000313" key="3">
    <source>
        <dbReference type="WBParaSite" id="SVE_1330400.1"/>
    </source>
</evidence>
<proteinExistence type="predicted"/>
<dbReference type="InterPro" id="IPR001584">
    <property type="entry name" value="Integrase_cat-core"/>
</dbReference>
<evidence type="ECO:0000259" key="1">
    <source>
        <dbReference type="PROSITE" id="PS50994"/>
    </source>
</evidence>
<name>A0A0K0FSB1_STRVS</name>
<dbReference type="AlphaFoldDB" id="A0A0K0FSB1"/>
<dbReference type="PROSITE" id="PS50994">
    <property type="entry name" value="INTEGRASE"/>
    <property type="match status" value="1"/>
</dbReference>
<dbReference type="SUPFAM" id="SSF53098">
    <property type="entry name" value="Ribonuclease H-like"/>
    <property type="match status" value="1"/>
</dbReference>